<name>A0ABX0W1G1_9RHOB</name>
<dbReference type="Proteomes" id="UP000709466">
    <property type="component" value="Unassembled WGS sequence"/>
</dbReference>
<keyword evidence="3" id="KW-1185">Reference proteome</keyword>
<evidence type="ECO:0000259" key="1">
    <source>
        <dbReference type="Pfam" id="PF13737"/>
    </source>
</evidence>
<comment type="caution">
    <text evidence="2">The sequence shown here is derived from an EMBL/GenBank/DDBJ whole genome shotgun (WGS) entry which is preliminary data.</text>
</comment>
<evidence type="ECO:0000313" key="3">
    <source>
        <dbReference type="Proteomes" id="UP000709466"/>
    </source>
</evidence>
<dbReference type="PANTHER" id="PTHR34631">
    <property type="match status" value="1"/>
</dbReference>
<accession>A0ABX0W1G1</accession>
<dbReference type="NCBIfam" id="NF033579">
    <property type="entry name" value="transpos_IS5_2"/>
    <property type="match status" value="1"/>
</dbReference>
<dbReference type="EMBL" id="JAATOP010000006">
    <property type="protein sequence ID" value="NIY72762.1"/>
    <property type="molecule type" value="Genomic_DNA"/>
</dbReference>
<feature type="domain" description="Transposase DDE" evidence="1">
    <location>
        <begin position="23"/>
        <end position="141"/>
    </location>
</feature>
<proteinExistence type="predicted"/>
<organism evidence="2 3">
    <name type="scientific">Marivivens donghaensis</name>
    <dbReference type="NCBI Taxonomy" id="1699413"/>
    <lineage>
        <taxon>Bacteria</taxon>
        <taxon>Pseudomonadati</taxon>
        <taxon>Pseudomonadota</taxon>
        <taxon>Alphaproteobacteria</taxon>
        <taxon>Rhodobacterales</taxon>
        <taxon>Paracoccaceae</taxon>
        <taxon>Marivivens group</taxon>
        <taxon>Marivivens</taxon>
    </lineage>
</organism>
<dbReference type="InterPro" id="IPR053520">
    <property type="entry name" value="Transposase_Tn903"/>
</dbReference>
<protein>
    <submittedName>
        <fullName evidence="2">IS5 family transposase</fullName>
    </submittedName>
</protein>
<dbReference type="Pfam" id="PF13737">
    <property type="entry name" value="DDE_Tnp_1_5"/>
    <property type="match status" value="1"/>
</dbReference>
<evidence type="ECO:0000313" key="2">
    <source>
        <dbReference type="EMBL" id="NIY72762.1"/>
    </source>
</evidence>
<dbReference type="PANTHER" id="PTHR34631:SF3">
    <property type="entry name" value="ISSOD12 TRANSPOSASE TNPA_ISSOD12"/>
    <property type="match status" value="1"/>
</dbReference>
<reference evidence="2 3" key="1">
    <citation type="submission" date="2020-03" db="EMBL/GenBank/DDBJ databases">
        <title>Bacterial isolates of synthetic phycosphere.</title>
        <authorList>
            <person name="Fu H."/>
            <person name="Moran M.A."/>
        </authorList>
    </citation>
    <scope>NUCLEOTIDE SEQUENCE [LARGE SCALE GENOMIC DNA]</scope>
    <source>
        <strain evidence="2 3">HF1</strain>
    </source>
</reference>
<sequence>MSRPPKTTYKTTNWQSYNQALRQGGSLTVWFDPSMHWEAIPSGRRGRQQAYSDAAIQACLTFKTLLGLPLRQGVPLSAIGPRTMARGFVASLLELSGLGWSVPDFSTLSRRQKTLNVTIPYRGSKGPLHLLVDSTGIKVEGDGEWHTRNHGGSKRRVWRKLHLGIDEETLEIRAVEVTSRNVGDAPVLPDLLVQLPPDQEIATVTADGAYDTRACHDAIADRGAAAIIPPRRNARPCKPDTAGARARNEILRTSKHLGRALWRNWSGYNQRSRVETKMNCVKLLGQKLMSRDFDRQVAEVQIRAAVMNRFTALGIPVTVALG</sequence>
<dbReference type="RefSeq" id="WP_167638151.1">
    <property type="nucleotide sequence ID" value="NZ_JAATOP010000006.1"/>
</dbReference>
<gene>
    <name evidence="2" type="ORF">HCZ30_09975</name>
</gene>
<dbReference type="InterPro" id="IPR053172">
    <property type="entry name" value="Tn903_transposase"/>
</dbReference>
<dbReference type="InterPro" id="IPR025668">
    <property type="entry name" value="Tnp_DDE_dom"/>
</dbReference>